<dbReference type="PRINTS" id="PR00991">
    <property type="entry name" value="6PFRUCTKNASE"/>
</dbReference>
<dbReference type="Gene3D" id="3.40.50.300">
    <property type="entry name" value="P-loop containing nucleotide triphosphate hydrolases"/>
    <property type="match status" value="1"/>
</dbReference>
<evidence type="ECO:0000313" key="6">
    <source>
        <dbReference type="Proteomes" id="UP000815325"/>
    </source>
</evidence>
<feature type="domain" description="6-phosphofructo-2-kinase" evidence="4">
    <location>
        <begin position="67"/>
        <end position="248"/>
    </location>
</feature>
<evidence type="ECO:0000256" key="3">
    <source>
        <dbReference type="SAM" id="MobiDB-lite"/>
    </source>
</evidence>
<protein>
    <submittedName>
        <fullName evidence="5">6-phosphofructo-2-kinase-domain-containing protein</fullName>
    </submittedName>
</protein>
<comment type="caution">
    <text evidence="5">The sequence shown here is derived from an EMBL/GenBank/DDBJ whole genome shotgun (WGS) entry which is preliminary data.</text>
</comment>
<evidence type="ECO:0000259" key="4">
    <source>
        <dbReference type="Pfam" id="PF01591"/>
    </source>
</evidence>
<dbReference type="PANTHER" id="PTHR10606">
    <property type="entry name" value="6-PHOSPHOFRUCTO-2-KINASE/FRUCTOSE-2,6-BISPHOSPHATASE"/>
    <property type="match status" value="1"/>
</dbReference>
<name>A0ABQ7GH86_DUNSA</name>
<keyword evidence="2" id="KW-0067">ATP-binding</keyword>
<evidence type="ECO:0000256" key="1">
    <source>
        <dbReference type="ARBA" id="ARBA00022741"/>
    </source>
</evidence>
<dbReference type="PANTHER" id="PTHR10606:SF44">
    <property type="entry name" value="6-PHOSPHOFRUCTO 2-KINASE_FRUCTOSE 2,6-BISPHOSPHATASE LONG FORM"/>
    <property type="match status" value="1"/>
</dbReference>
<sequence length="249" mass="28766">MPVRPAGLCRCNYHDKCLHAACLSAVNFKDVTLTPTEPQQVKDGKPSERKSSHQDQFPGSLPRLGVQKNKLVIIMVGLPGRGKTFLCNKLKRYLNWLGHNTQHFNVGNYRRKNKGSEEQDASFFDQKNEAGARARQEALLLALDDLLEWLNSGVGQVAILDGTNSTNERRNFLRSQFHGRWQYLYIESICSDEEVLNSNYRAKMRYSPDYKGMDEDKAVMDFRKRISNYEEVYEPITDRNLHYIKLIDM</sequence>
<evidence type="ECO:0000256" key="2">
    <source>
        <dbReference type="ARBA" id="ARBA00022840"/>
    </source>
</evidence>
<proteinExistence type="predicted"/>
<dbReference type="InterPro" id="IPR027417">
    <property type="entry name" value="P-loop_NTPase"/>
</dbReference>
<dbReference type="Pfam" id="PF01591">
    <property type="entry name" value="6PF2K"/>
    <property type="match status" value="1"/>
</dbReference>
<dbReference type="InterPro" id="IPR013079">
    <property type="entry name" value="6Phosfructo_kin"/>
</dbReference>
<gene>
    <name evidence="5" type="ORF">DUNSADRAFT_9556</name>
</gene>
<feature type="compositionally biased region" description="Basic and acidic residues" evidence="3">
    <location>
        <begin position="40"/>
        <end position="53"/>
    </location>
</feature>
<dbReference type="SUPFAM" id="SSF52540">
    <property type="entry name" value="P-loop containing nucleoside triphosphate hydrolases"/>
    <property type="match status" value="1"/>
</dbReference>
<keyword evidence="1" id="KW-0547">Nucleotide-binding</keyword>
<feature type="region of interest" description="Disordered" evidence="3">
    <location>
        <begin position="36"/>
        <end position="62"/>
    </location>
</feature>
<evidence type="ECO:0000313" key="5">
    <source>
        <dbReference type="EMBL" id="KAF5833944.1"/>
    </source>
</evidence>
<dbReference type="InterPro" id="IPR003094">
    <property type="entry name" value="6Pfruct_kin"/>
</dbReference>
<organism evidence="5 6">
    <name type="scientific">Dunaliella salina</name>
    <name type="common">Green alga</name>
    <name type="synonym">Protococcus salinus</name>
    <dbReference type="NCBI Taxonomy" id="3046"/>
    <lineage>
        <taxon>Eukaryota</taxon>
        <taxon>Viridiplantae</taxon>
        <taxon>Chlorophyta</taxon>
        <taxon>core chlorophytes</taxon>
        <taxon>Chlorophyceae</taxon>
        <taxon>CS clade</taxon>
        <taxon>Chlamydomonadales</taxon>
        <taxon>Dunaliellaceae</taxon>
        <taxon>Dunaliella</taxon>
    </lineage>
</organism>
<reference evidence="5" key="1">
    <citation type="submission" date="2017-08" db="EMBL/GenBank/DDBJ databases">
        <authorList>
            <person name="Polle J.E."/>
            <person name="Barry K."/>
            <person name="Cushman J."/>
            <person name="Schmutz J."/>
            <person name="Tran D."/>
            <person name="Hathwaick L.T."/>
            <person name="Yim W.C."/>
            <person name="Jenkins J."/>
            <person name="Mckie-Krisberg Z.M."/>
            <person name="Prochnik S."/>
            <person name="Lindquist E."/>
            <person name="Dockter R.B."/>
            <person name="Adam C."/>
            <person name="Molina H."/>
            <person name="Bunkerborg J."/>
            <person name="Jin E."/>
            <person name="Buchheim M."/>
            <person name="Magnuson J."/>
        </authorList>
    </citation>
    <scope>NUCLEOTIDE SEQUENCE</scope>
    <source>
        <strain evidence="5">CCAP 19/18</strain>
    </source>
</reference>
<keyword evidence="6" id="KW-1185">Reference proteome</keyword>
<dbReference type="Proteomes" id="UP000815325">
    <property type="component" value="Unassembled WGS sequence"/>
</dbReference>
<dbReference type="EMBL" id="MU069783">
    <property type="protein sequence ID" value="KAF5833944.1"/>
    <property type="molecule type" value="Genomic_DNA"/>
</dbReference>
<accession>A0ABQ7GH86</accession>